<sequence>MFARPNCAISEVTNLAGSFERNSPFRCETNLPRRHEDAPSAPPPILKPSGYANYSVTTFAPGLWISAHPCPSPRACYQRRRDKSGAGAKCTRPVLVRHPRLFTRGRGSRSRFDSMPNSAELGGRAPADVFKLFEFSALCNQEINYDSPRGGVSVITEKGETTTSHLLVQRAKTPDSGRYTCAPANANPRSVHVHVLSGEHPAAMQHGGQLRLQYPLSAALLSFMVAFMGC</sequence>
<dbReference type="GO" id="GO:0050808">
    <property type="term" value="P:synapse organization"/>
    <property type="evidence" value="ECO:0007669"/>
    <property type="project" value="TreeGrafter"/>
</dbReference>
<protein>
    <recommendedName>
        <fullName evidence="3">Ig-like domain-containing protein</fullName>
    </recommendedName>
</protein>
<dbReference type="PANTHER" id="PTHR23279">
    <property type="entry name" value="DEFECTIVE PROBOSCIS EXTENSION RESPONSE DPR -RELATED"/>
    <property type="match status" value="1"/>
</dbReference>
<name>A0A4C1WSQ2_EUMVA</name>
<evidence type="ECO:0000313" key="2">
    <source>
        <dbReference type="Proteomes" id="UP000299102"/>
    </source>
</evidence>
<gene>
    <name evidence="1" type="ORF">EVAR_41185_1</name>
</gene>
<dbReference type="InterPro" id="IPR037448">
    <property type="entry name" value="Zig-8"/>
</dbReference>
<comment type="caution">
    <text evidence="1">The sequence shown here is derived from an EMBL/GenBank/DDBJ whole genome shotgun (WGS) entry which is preliminary data.</text>
</comment>
<dbReference type="InterPro" id="IPR036179">
    <property type="entry name" value="Ig-like_dom_sf"/>
</dbReference>
<dbReference type="AlphaFoldDB" id="A0A4C1WSQ2"/>
<dbReference type="OrthoDB" id="6365338at2759"/>
<dbReference type="GO" id="GO:0032589">
    <property type="term" value="C:neuron projection membrane"/>
    <property type="evidence" value="ECO:0007669"/>
    <property type="project" value="TreeGrafter"/>
</dbReference>
<dbReference type="EMBL" id="BGZK01000622">
    <property type="protein sequence ID" value="GBP53349.1"/>
    <property type="molecule type" value="Genomic_DNA"/>
</dbReference>
<evidence type="ECO:0008006" key="3">
    <source>
        <dbReference type="Google" id="ProtNLM"/>
    </source>
</evidence>
<dbReference type="Proteomes" id="UP000299102">
    <property type="component" value="Unassembled WGS sequence"/>
</dbReference>
<organism evidence="1 2">
    <name type="scientific">Eumeta variegata</name>
    <name type="common">Bagworm moth</name>
    <name type="synonym">Eumeta japonica</name>
    <dbReference type="NCBI Taxonomy" id="151549"/>
    <lineage>
        <taxon>Eukaryota</taxon>
        <taxon>Metazoa</taxon>
        <taxon>Ecdysozoa</taxon>
        <taxon>Arthropoda</taxon>
        <taxon>Hexapoda</taxon>
        <taxon>Insecta</taxon>
        <taxon>Pterygota</taxon>
        <taxon>Neoptera</taxon>
        <taxon>Endopterygota</taxon>
        <taxon>Lepidoptera</taxon>
        <taxon>Glossata</taxon>
        <taxon>Ditrysia</taxon>
        <taxon>Tineoidea</taxon>
        <taxon>Psychidae</taxon>
        <taxon>Oiketicinae</taxon>
        <taxon>Eumeta</taxon>
    </lineage>
</organism>
<dbReference type="PANTHER" id="PTHR23279:SF13">
    <property type="entry name" value="DEFECTIVE PROBOSCIS EXTENSION RESPONSE 21"/>
    <property type="match status" value="1"/>
</dbReference>
<dbReference type="SUPFAM" id="SSF48726">
    <property type="entry name" value="Immunoglobulin"/>
    <property type="match status" value="1"/>
</dbReference>
<evidence type="ECO:0000313" key="1">
    <source>
        <dbReference type="EMBL" id="GBP53349.1"/>
    </source>
</evidence>
<keyword evidence="2" id="KW-1185">Reference proteome</keyword>
<reference evidence="1 2" key="1">
    <citation type="journal article" date="2019" name="Commun. Biol.">
        <title>The bagworm genome reveals a unique fibroin gene that provides high tensile strength.</title>
        <authorList>
            <person name="Kono N."/>
            <person name="Nakamura H."/>
            <person name="Ohtoshi R."/>
            <person name="Tomita M."/>
            <person name="Numata K."/>
            <person name="Arakawa K."/>
        </authorList>
    </citation>
    <scope>NUCLEOTIDE SEQUENCE [LARGE SCALE GENOMIC DNA]</scope>
</reference>
<accession>A0A4C1WSQ2</accession>
<dbReference type="STRING" id="151549.A0A4C1WSQ2"/>
<proteinExistence type="predicted"/>